<sequence>MNIYIKPMLILMILVMSGCTKNFEKLDTNPNSLNDAQTLAILSTAFGPIEQAIYANYQVAQNLSADAYCGYMMSPDNFAGGVNNMNYALIDGWNAGGFNNQYKEVMGPISKIVAAGLKTKSPDQFAVLQLVQIEAMDRVTDRFGPIPYTKAGTSLITIPYDDQKTVYQTFFSQLDTASANLQKFIGANPGKAPLVGVDLIYNGDYTKWLKYANSLRLRLAMRIVKADPAMAQQQAEKAMSAVGGLLSSPADDAAISQSGGRQNDLYVVTLPYDDNRMGASLQTYMTGYNDPRLPVYCTPATDPLLNGQYVGIRIGLKLNNRTDYDGYSSLNTSKTFTQSAPQLIMTAAEIWFLKAEAALRGWTGAGDAQGNYEKGITTSMQQWGVSTGNYLSDATSLPAAYTDPKNAVNNAVALSTVTIKWDPSATNEQKLERIITQKWLAIFPDGQEAWADFRRTGYPKLFPVVNNLSGGTIDTKIQIRRLPYPSNEYNTNGQAVNNAVQKYLNGPDNGGTRLWWDVDKANF</sequence>
<dbReference type="InterPro" id="IPR024302">
    <property type="entry name" value="SusD-like"/>
</dbReference>
<comment type="caution">
    <text evidence="1">The sequence shown here is derived from an EMBL/GenBank/DDBJ whole genome shotgun (WGS) entry which is preliminary data.</text>
</comment>
<accession>A0A7X0J8D1</accession>
<evidence type="ECO:0008006" key="3">
    <source>
        <dbReference type="Google" id="ProtNLM"/>
    </source>
</evidence>
<dbReference type="RefSeq" id="WP_184629111.1">
    <property type="nucleotide sequence ID" value="NZ_JACHCC010000016.1"/>
</dbReference>
<proteinExistence type="predicted"/>
<reference evidence="1 2" key="1">
    <citation type="submission" date="2020-08" db="EMBL/GenBank/DDBJ databases">
        <title>Genomic Encyclopedia of Type Strains, Phase IV (KMG-V): Genome sequencing to study the core and pangenomes of soil and plant-associated prokaryotes.</title>
        <authorList>
            <person name="Whitman W."/>
        </authorList>
    </citation>
    <scope>NUCLEOTIDE SEQUENCE [LARGE SCALE GENOMIC DNA]</scope>
    <source>
        <strain evidence="1 2">M2T3</strain>
    </source>
</reference>
<gene>
    <name evidence="1" type="ORF">HDF25_005051</name>
</gene>
<name>A0A7X0J8D1_9SPHI</name>
<dbReference type="PROSITE" id="PS51257">
    <property type="entry name" value="PROKAR_LIPOPROTEIN"/>
    <property type="match status" value="1"/>
</dbReference>
<dbReference type="SUPFAM" id="SSF48452">
    <property type="entry name" value="TPR-like"/>
    <property type="match status" value="1"/>
</dbReference>
<protein>
    <recommendedName>
        <fullName evidence="3">SusD/RagB-like outer membrane lipoprotein</fullName>
    </recommendedName>
</protein>
<dbReference type="Pfam" id="PF12741">
    <property type="entry name" value="SusD-like"/>
    <property type="match status" value="1"/>
</dbReference>
<evidence type="ECO:0000313" key="2">
    <source>
        <dbReference type="Proteomes" id="UP000521017"/>
    </source>
</evidence>
<dbReference type="InterPro" id="IPR011990">
    <property type="entry name" value="TPR-like_helical_dom_sf"/>
</dbReference>
<dbReference type="EMBL" id="JACHCC010000016">
    <property type="protein sequence ID" value="MBB6502868.1"/>
    <property type="molecule type" value="Genomic_DNA"/>
</dbReference>
<organism evidence="1 2">
    <name type="scientific">Pedobacter cryoconitis</name>
    <dbReference type="NCBI Taxonomy" id="188932"/>
    <lineage>
        <taxon>Bacteria</taxon>
        <taxon>Pseudomonadati</taxon>
        <taxon>Bacteroidota</taxon>
        <taxon>Sphingobacteriia</taxon>
        <taxon>Sphingobacteriales</taxon>
        <taxon>Sphingobacteriaceae</taxon>
        <taxon>Pedobacter</taxon>
    </lineage>
</organism>
<dbReference type="Proteomes" id="UP000521017">
    <property type="component" value="Unassembled WGS sequence"/>
</dbReference>
<dbReference type="AlphaFoldDB" id="A0A7X0J8D1"/>
<evidence type="ECO:0000313" key="1">
    <source>
        <dbReference type="EMBL" id="MBB6502868.1"/>
    </source>
</evidence>
<dbReference type="Gene3D" id="1.25.40.390">
    <property type="match status" value="1"/>
</dbReference>